<name>A0A8C4VB55_FALTI</name>
<proteinExistence type="predicted"/>
<evidence type="ECO:0000313" key="2">
    <source>
        <dbReference type="Ensembl" id="ENSFTIP00000023465.1"/>
    </source>
</evidence>
<accession>A0A8C4VB55</accession>
<dbReference type="Proteomes" id="UP000694562">
    <property type="component" value="Unplaced"/>
</dbReference>
<organism evidence="2 3">
    <name type="scientific">Falco tinnunculus</name>
    <name type="common">Common kestrel</name>
    <dbReference type="NCBI Taxonomy" id="100819"/>
    <lineage>
        <taxon>Eukaryota</taxon>
        <taxon>Metazoa</taxon>
        <taxon>Chordata</taxon>
        <taxon>Craniata</taxon>
        <taxon>Vertebrata</taxon>
        <taxon>Euteleostomi</taxon>
        <taxon>Archelosauria</taxon>
        <taxon>Archosauria</taxon>
        <taxon>Dinosauria</taxon>
        <taxon>Saurischia</taxon>
        <taxon>Theropoda</taxon>
        <taxon>Coelurosauria</taxon>
        <taxon>Aves</taxon>
        <taxon>Neognathae</taxon>
        <taxon>Neoaves</taxon>
        <taxon>Telluraves</taxon>
        <taxon>Australaves</taxon>
        <taxon>Falconiformes</taxon>
        <taxon>Falconidae</taxon>
        <taxon>Falco</taxon>
    </lineage>
</organism>
<reference evidence="2" key="1">
    <citation type="submission" date="2025-08" db="UniProtKB">
        <authorList>
            <consortium name="Ensembl"/>
        </authorList>
    </citation>
    <scope>IDENTIFICATION</scope>
</reference>
<evidence type="ECO:0000256" key="1">
    <source>
        <dbReference type="SAM" id="MobiDB-lite"/>
    </source>
</evidence>
<sequence>MIAGLPLSLRSTSWEGKDLGQEQSQDHKPSPCSLNSFQIVDYPGCNGIQNYLLRRSSSEL</sequence>
<keyword evidence="3" id="KW-1185">Reference proteome</keyword>
<reference evidence="2" key="2">
    <citation type="submission" date="2025-09" db="UniProtKB">
        <authorList>
            <consortium name="Ensembl"/>
        </authorList>
    </citation>
    <scope>IDENTIFICATION</scope>
</reference>
<evidence type="ECO:0000313" key="3">
    <source>
        <dbReference type="Proteomes" id="UP000694562"/>
    </source>
</evidence>
<feature type="region of interest" description="Disordered" evidence="1">
    <location>
        <begin position="1"/>
        <end position="32"/>
    </location>
</feature>
<dbReference type="Ensembl" id="ENSFTIT00000024446.1">
    <property type="protein sequence ID" value="ENSFTIP00000023465.1"/>
    <property type="gene ID" value="ENSFTIG00000015087.1"/>
</dbReference>
<protein>
    <submittedName>
        <fullName evidence="2">Uncharacterized protein</fullName>
    </submittedName>
</protein>
<dbReference type="AlphaFoldDB" id="A0A8C4VB55"/>
<feature type="compositionally biased region" description="Basic and acidic residues" evidence="1">
    <location>
        <begin position="15"/>
        <end position="29"/>
    </location>
</feature>